<name>A0A0M0KXF0_9BACI</name>
<dbReference type="Pfam" id="PF13302">
    <property type="entry name" value="Acetyltransf_3"/>
    <property type="match status" value="1"/>
</dbReference>
<keyword evidence="2" id="KW-0012">Acyltransferase</keyword>
<protein>
    <submittedName>
        <fullName evidence="5">GNAT family acetyltransferase</fullName>
    </submittedName>
</protein>
<comment type="similarity">
    <text evidence="3">Belongs to the acetyltransferase family. RimJ subfamily.</text>
</comment>
<proteinExistence type="inferred from homology"/>
<dbReference type="Gene3D" id="3.40.630.30">
    <property type="match status" value="1"/>
</dbReference>
<dbReference type="SUPFAM" id="SSF55729">
    <property type="entry name" value="Acyl-CoA N-acyltransferases (Nat)"/>
    <property type="match status" value="1"/>
</dbReference>
<dbReference type="GO" id="GO:0005737">
    <property type="term" value="C:cytoplasm"/>
    <property type="evidence" value="ECO:0007669"/>
    <property type="project" value="TreeGrafter"/>
</dbReference>
<dbReference type="Proteomes" id="UP000037558">
    <property type="component" value="Unassembled WGS sequence"/>
</dbReference>
<organism evidence="5 6">
    <name type="scientific">Priestia koreensis</name>
    <dbReference type="NCBI Taxonomy" id="284581"/>
    <lineage>
        <taxon>Bacteria</taxon>
        <taxon>Bacillati</taxon>
        <taxon>Bacillota</taxon>
        <taxon>Bacilli</taxon>
        <taxon>Bacillales</taxon>
        <taxon>Bacillaceae</taxon>
        <taxon>Priestia</taxon>
    </lineage>
</organism>
<evidence type="ECO:0000256" key="2">
    <source>
        <dbReference type="ARBA" id="ARBA00023315"/>
    </source>
</evidence>
<evidence type="ECO:0000256" key="3">
    <source>
        <dbReference type="ARBA" id="ARBA00038502"/>
    </source>
</evidence>
<evidence type="ECO:0000256" key="1">
    <source>
        <dbReference type="ARBA" id="ARBA00022679"/>
    </source>
</evidence>
<dbReference type="EMBL" id="LILC01000021">
    <property type="protein sequence ID" value="KOO43484.1"/>
    <property type="molecule type" value="Genomic_DNA"/>
</dbReference>
<dbReference type="OrthoDB" id="9798081at2"/>
<reference evidence="6" key="1">
    <citation type="submission" date="2015-08" db="EMBL/GenBank/DDBJ databases">
        <title>Fjat-14210 dsm16467.</title>
        <authorList>
            <person name="Liu B."/>
            <person name="Wang J."/>
            <person name="Zhu Y."/>
            <person name="Liu G."/>
            <person name="Chen Q."/>
            <person name="Chen Z."/>
            <person name="Lan J."/>
            <person name="Che J."/>
            <person name="Ge C."/>
            <person name="Shi H."/>
            <person name="Pan Z."/>
            <person name="Liu X."/>
        </authorList>
    </citation>
    <scope>NUCLEOTIDE SEQUENCE [LARGE SCALE GENOMIC DNA]</scope>
    <source>
        <strain evidence="6">DSM 16467</strain>
    </source>
</reference>
<dbReference type="PATRIC" id="fig|284581.3.peg.1166"/>
<dbReference type="PROSITE" id="PS51186">
    <property type="entry name" value="GNAT"/>
    <property type="match status" value="1"/>
</dbReference>
<keyword evidence="1 5" id="KW-0808">Transferase</keyword>
<dbReference type="PANTHER" id="PTHR43792">
    <property type="entry name" value="GNAT FAMILY, PUTATIVE (AFU_ORTHOLOGUE AFUA_3G00765)-RELATED-RELATED"/>
    <property type="match status" value="1"/>
</dbReference>
<dbReference type="InterPro" id="IPR016181">
    <property type="entry name" value="Acyl_CoA_acyltransferase"/>
</dbReference>
<comment type="caution">
    <text evidence="5">The sequence shown here is derived from an EMBL/GenBank/DDBJ whole genome shotgun (WGS) entry which is preliminary data.</text>
</comment>
<evidence type="ECO:0000259" key="4">
    <source>
        <dbReference type="PROSITE" id="PS51186"/>
    </source>
</evidence>
<dbReference type="InterPro" id="IPR051531">
    <property type="entry name" value="N-acetyltransferase"/>
</dbReference>
<evidence type="ECO:0000313" key="5">
    <source>
        <dbReference type="EMBL" id="KOO43484.1"/>
    </source>
</evidence>
<keyword evidence="6" id="KW-1185">Reference proteome</keyword>
<dbReference type="InterPro" id="IPR000182">
    <property type="entry name" value="GNAT_dom"/>
</dbReference>
<dbReference type="AlphaFoldDB" id="A0A0M0KXF0"/>
<dbReference type="RefSeq" id="WP_053402398.1">
    <property type="nucleotide sequence ID" value="NZ_JAUKEN010000001.1"/>
</dbReference>
<accession>A0A0M0KXF0</accession>
<gene>
    <name evidence="5" type="ORF">AMD01_15800</name>
</gene>
<dbReference type="STRING" id="284581.AMD01_15800"/>
<feature type="domain" description="N-acetyltransferase" evidence="4">
    <location>
        <begin position="13"/>
        <end position="184"/>
    </location>
</feature>
<dbReference type="PANTHER" id="PTHR43792:SF8">
    <property type="entry name" value="[RIBOSOMAL PROTEIN US5]-ALANINE N-ACETYLTRANSFERASE"/>
    <property type="match status" value="1"/>
</dbReference>
<sequence length="184" mass="22023">MIKQKLHQETARLLIRPYETSDYENWLTQYENRLPAQHKYDEGKLDMSTCTREWFEEMIHKQTQMALNDEAYVFGVFHKRNGTHIGVMDMSTLMRDDFQWARIGYTIHNQFWEQGYGKESLQGTLELAFQQLHFHRIEAHINLDNRASINLAKSAGMKFECIRKAFTCENNEWVDNFVYYIQQP</sequence>
<evidence type="ECO:0000313" key="6">
    <source>
        <dbReference type="Proteomes" id="UP000037558"/>
    </source>
</evidence>
<dbReference type="GO" id="GO:0008999">
    <property type="term" value="F:protein-N-terminal-alanine acetyltransferase activity"/>
    <property type="evidence" value="ECO:0007669"/>
    <property type="project" value="TreeGrafter"/>
</dbReference>